<name>T0MCR5_9MICR</name>
<keyword evidence="1" id="KW-1133">Transmembrane helix</keyword>
<accession>T0MCR5</accession>
<dbReference type="AlphaFoldDB" id="T0MCR5"/>
<gene>
    <name evidence="2" type="ORF">NAPIS_ORF01477</name>
</gene>
<keyword evidence="1" id="KW-0812">Transmembrane</keyword>
<evidence type="ECO:0000256" key="1">
    <source>
        <dbReference type="SAM" id="Phobius"/>
    </source>
</evidence>
<dbReference type="HOGENOM" id="CLU_1886350_0_0_1"/>
<evidence type="ECO:0000313" key="3">
    <source>
        <dbReference type="Proteomes" id="UP000053780"/>
    </source>
</evidence>
<feature type="transmembrane region" description="Helical" evidence="1">
    <location>
        <begin position="32"/>
        <end position="63"/>
    </location>
</feature>
<feature type="transmembrane region" description="Helical" evidence="1">
    <location>
        <begin position="6"/>
        <end position="25"/>
    </location>
</feature>
<dbReference type="EMBL" id="KE647198">
    <property type="protein sequence ID" value="EQB60951.1"/>
    <property type="molecule type" value="Genomic_DNA"/>
</dbReference>
<reference evidence="2 3" key="1">
    <citation type="journal article" date="2013" name="BMC Genomics">
        <title>Genome sequencing and comparative genomics of honey bee microsporidia, Nosema apis reveal novel insights into host-parasite interactions.</title>
        <authorList>
            <person name="Chen Yp."/>
            <person name="Pettis J.S."/>
            <person name="Zhao Y."/>
            <person name="Liu X."/>
            <person name="Tallon L.J."/>
            <person name="Sadzewicz L.D."/>
            <person name="Li R."/>
            <person name="Zheng H."/>
            <person name="Huang S."/>
            <person name="Zhang X."/>
            <person name="Hamilton M.C."/>
            <person name="Pernal S.F."/>
            <person name="Melathopoulos A.P."/>
            <person name="Yan X."/>
            <person name="Evans J.D."/>
        </authorList>
    </citation>
    <scope>NUCLEOTIDE SEQUENCE [LARGE SCALE GENOMIC DNA]</scope>
    <source>
        <strain evidence="2 3">BRL 01</strain>
    </source>
</reference>
<keyword evidence="3" id="KW-1185">Reference proteome</keyword>
<sequence length="135" mass="14932">MSGLIISTFVIYFINNSIIYISTIFNSNIGCIILVLSFIALLVIELSIALSFIVLLVIVLSVINLVDGELVCDELLDFVECVLLYCVEEGELIGVDSADVDLECVLLDFVELLDCLEDRECKDLLDLMDGTVEMV</sequence>
<dbReference type="VEuPathDB" id="MicrosporidiaDB:NAPIS_ORF01477"/>
<evidence type="ECO:0000313" key="2">
    <source>
        <dbReference type="EMBL" id="EQB60951.1"/>
    </source>
</evidence>
<protein>
    <submittedName>
        <fullName evidence="2">Uncharacterized protein</fullName>
    </submittedName>
</protein>
<dbReference type="Proteomes" id="UP000053780">
    <property type="component" value="Unassembled WGS sequence"/>
</dbReference>
<organism evidence="2 3">
    <name type="scientific">Vairimorpha apis BRL 01</name>
    <dbReference type="NCBI Taxonomy" id="1037528"/>
    <lineage>
        <taxon>Eukaryota</taxon>
        <taxon>Fungi</taxon>
        <taxon>Fungi incertae sedis</taxon>
        <taxon>Microsporidia</taxon>
        <taxon>Nosematidae</taxon>
        <taxon>Vairimorpha</taxon>
    </lineage>
</organism>
<keyword evidence="1" id="KW-0472">Membrane</keyword>
<proteinExistence type="predicted"/>